<dbReference type="PANTHER" id="PTHR31471:SF96">
    <property type="entry name" value="OS10G0325400 PROTEIN"/>
    <property type="match status" value="1"/>
</dbReference>
<feature type="region of interest" description="Disordered" evidence="2">
    <location>
        <begin position="308"/>
        <end position="344"/>
    </location>
</feature>
<feature type="compositionally biased region" description="Basic and acidic residues" evidence="2">
    <location>
        <begin position="68"/>
        <end position="80"/>
    </location>
</feature>
<feature type="region of interest" description="Disordered" evidence="2">
    <location>
        <begin position="1"/>
        <end position="45"/>
    </location>
</feature>
<evidence type="ECO:0000256" key="2">
    <source>
        <dbReference type="SAM" id="MobiDB-lite"/>
    </source>
</evidence>
<name>A0A8J5WH31_ZIZPA</name>
<evidence type="ECO:0000256" key="1">
    <source>
        <dbReference type="ARBA" id="ARBA00005711"/>
    </source>
</evidence>
<proteinExistence type="inferred from homology"/>
<dbReference type="Pfam" id="PF03763">
    <property type="entry name" value="Remorin_C"/>
    <property type="match status" value="1"/>
</dbReference>
<evidence type="ECO:0000313" key="5">
    <source>
        <dbReference type="Proteomes" id="UP000729402"/>
    </source>
</evidence>
<dbReference type="OrthoDB" id="775261at2759"/>
<organism evidence="4 5">
    <name type="scientific">Zizania palustris</name>
    <name type="common">Northern wild rice</name>
    <dbReference type="NCBI Taxonomy" id="103762"/>
    <lineage>
        <taxon>Eukaryota</taxon>
        <taxon>Viridiplantae</taxon>
        <taxon>Streptophyta</taxon>
        <taxon>Embryophyta</taxon>
        <taxon>Tracheophyta</taxon>
        <taxon>Spermatophyta</taxon>
        <taxon>Magnoliopsida</taxon>
        <taxon>Liliopsida</taxon>
        <taxon>Poales</taxon>
        <taxon>Poaceae</taxon>
        <taxon>BOP clade</taxon>
        <taxon>Oryzoideae</taxon>
        <taxon>Oryzeae</taxon>
        <taxon>Zizaniinae</taxon>
        <taxon>Zizania</taxon>
    </lineage>
</organism>
<feature type="compositionally biased region" description="Polar residues" evidence="2">
    <location>
        <begin position="89"/>
        <end position="98"/>
    </location>
</feature>
<dbReference type="AlphaFoldDB" id="A0A8J5WH31"/>
<reference evidence="4" key="1">
    <citation type="journal article" date="2021" name="bioRxiv">
        <title>Whole Genome Assembly and Annotation of Northern Wild Rice, Zizania palustris L., Supports a Whole Genome Duplication in the Zizania Genus.</title>
        <authorList>
            <person name="Haas M."/>
            <person name="Kono T."/>
            <person name="Macchietto M."/>
            <person name="Millas R."/>
            <person name="McGilp L."/>
            <person name="Shao M."/>
            <person name="Duquette J."/>
            <person name="Hirsch C.N."/>
            <person name="Kimball J."/>
        </authorList>
    </citation>
    <scope>NUCLEOTIDE SEQUENCE</scope>
    <source>
        <tissue evidence="4">Fresh leaf tissue</tissue>
    </source>
</reference>
<keyword evidence="5" id="KW-1185">Reference proteome</keyword>
<feature type="region of interest" description="Disordered" evidence="2">
    <location>
        <begin position="68"/>
        <end position="232"/>
    </location>
</feature>
<gene>
    <name evidence="4" type="ORF">GUJ93_ZPchr0012g21359</name>
</gene>
<feature type="region of interest" description="Disordered" evidence="2">
    <location>
        <begin position="264"/>
        <end position="289"/>
    </location>
</feature>
<evidence type="ECO:0000259" key="3">
    <source>
        <dbReference type="Pfam" id="PF03763"/>
    </source>
</evidence>
<protein>
    <recommendedName>
        <fullName evidence="3">Remorin C-terminal domain-containing protein</fullName>
    </recommendedName>
</protein>
<reference evidence="4" key="2">
    <citation type="submission" date="2021-02" db="EMBL/GenBank/DDBJ databases">
        <authorList>
            <person name="Kimball J.A."/>
            <person name="Haas M.W."/>
            <person name="Macchietto M."/>
            <person name="Kono T."/>
            <person name="Duquette J."/>
            <person name="Shao M."/>
        </authorList>
    </citation>
    <scope>NUCLEOTIDE SEQUENCE</scope>
    <source>
        <tissue evidence="4">Fresh leaf tissue</tissue>
    </source>
</reference>
<comment type="caution">
    <text evidence="4">The sequence shown here is derived from an EMBL/GenBank/DDBJ whole genome shotgun (WGS) entry which is preliminary data.</text>
</comment>
<feature type="domain" description="Remorin C-terminal" evidence="3">
    <location>
        <begin position="234"/>
        <end position="339"/>
    </location>
</feature>
<feature type="compositionally biased region" description="Basic and acidic residues" evidence="2">
    <location>
        <begin position="265"/>
        <end position="288"/>
    </location>
</feature>
<accession>A0A8J5WH31</accession>
<evidence type="ECO:0000313" key="4">
    <source>
        <dbReference type="EMBL" id="KAG8091523.1"/>
    </source>
</evidence>
<dbReference type="InterPro" id="IPR005516">
    <property type="entry name" value="Remorin_C"/>
</dbReference>
<dbReference type="PANTHER" id="PTHR31471">
    <property type="entry name" value="OS02G0116800 PROTEIN"/>
    <property type="match status" value="1"/>
</dbReference>
<sequence length="344" mass="38495">MDDATKPRRGVRFSVDGQQDRRGNQTTRTSPRQGRIFGRDETSNGEEYDAAYAATVAAVAYAIAAREKELATQESPDKLKLSSPKKPSMNNEPSTAQTLKLLPKTDGIMRRPRPAESSTMSRLFSGKEVVEDDYDDELGANVSVRRPLKPAHKKPEDGNSGQNVVAKVLDSAPSIRKDPNLAKKLPEKKASQKFEQEQAIPMVPQDVRPSKYDQEKANQMPPTAAMPPSSYSSKAEAMADAWEKEKMSKIKSKYNVTMETVAEWETEKKAESKNRMQQKEHGGSDRKRAMAVKDYTEQMARINKVAAASRLTAEDKRRRSERKVREKAETIRSTGKLPRSCACF</sequence>
<feature type="compositionally biased region" description="Basic and acidic residues" evidence="2">
    <location>
        <begin position="175"/>
        <end position="196"/>
    </location>
</feature>
<dbReference type="Proteomes" id="UP000729402">
    <property type="component" value="Unassembled WGS sequence"/>
</dbReference>
<feature type="compositionally biased region" description="Basic and acidic residues" evidence="2">
    <location>
        <begin position="312"/>
        <end position="330"/>
    </location>
</feature>
<dbReference type="EMBL" id="JAAALK010000080">
    <property type="protein sequence ID" value="KAG8091523.1"/>
    <property type="molecule type" value="Genomic_DNA"/>
</dbReference>
<comment type="similarity">
    <text evidence="1">Belongs to the remorin family.</text>
</comment>